<dbReference type="GeneID" id="14903455"/>
<evidence type="ECO:0000256" key="1">
    <source>
        <dbReference type="ARBA" id="ARBA00022741"/>
    </source>
</evidence>
<dbReference type="PANTHER" id="PTHR47959">
    <property type="entry name" value="ATP-DEPENDENT RNA HELICASE RHLE-RELATED"/>
    <property type="match status" value="1"/>
</dbReference>
<dbReference type="InterPro" id="IPR011545">
    <property type="entry name" value="DEAD/DEAH_box_helicase_dom"/>
</dbReference>
<evidence type="ECO:0000256" key="2">
    <source>
        <dbReference type="ARBA" id="ARBA00022801"/>
    </source>
</evidence>
<evidence type="ECO:0000259" key="7">
    <source>
        <dbReference type="PROSITE" id="PS51194"/>
    </source>
</evidence>
<dbReference type="CDD" id="cd18787">
    <property type="entry name" value="SF2_C_DEAD"/>
    <property type="match status" value="1"/>
</dbReference>
<evidence type="ECO:0000256" key="3">
    <source>
        <dbReference type="ARBA" id="ARBA00022806"/>
    </source>
</evidence>
<sequence>MNKEGIQNPEYETKSIQQEQKILKSDQIVINYSTFNDFNLNEDLLRSIKEAGLITPFEVQQKCIPKAIFGTDILCQAKAGTGKTAVFVISVLNQLSDNSPPFSCLVLCHTRESAYYIKNEFKRLGKFTIFKTETVFGGVQEKIDAVKLKNEQPHILVTTPGKFQSLLKQKELIKTINVKHFIVDECDKVMECLKMRKVVKKIFMQLPLQKQVMMFSGTICIENKYIQVIIEDNYKQELVGLDQYYLKVDEKLKISMLIQFLTQFSFNQVIIFVNKFERAECVSKYLLEKQKIESQVICRTFELDKRNQIYTEFIQGKKRVLVATDLFARSSYIERIKLVINFDMPEKYDDYMHRVGKASTQQTKGMIISFVSTKEDDYVLKDIQNSFQTKISEYNLPNIAI</sequence>
<protein>
    <submittedName>
        <fullName evidence="9">Uncharacterized protein</fullName>
    </submittedName>
</protein>
<dbReference type="AlphaFoldDB" id="G0R553"/>
<dbReference type="FunCoup" id="G0R553">
    <property type="interactions" value="532"/>
</dbReference>
<dbReference type="PROSITE" id="PS51194">
    <property type="entry name" value="HELICASE_CTER"/>
    <property type="match status" value="1"/>
</dbReference>
<dbReference type="Proteomes" id="UP000008983">
    <property type="component" value="Unassembled WGS sequence"/>
</dbReference>
<dbReference type="GO" id="GO:0005524">
    <property type="term" value="F:ATP binding"/>
    <property type="evidence" value="ECO:0007669"/>
    <property type="project" value="UniProtKB-KW"/>
</dbReference>
<dbReference type="InterPro" id="IPR014001">
    <property type="entry name" value="Helicase_ATP-bd"/>
</dbReference>
<keyword evidence="2" id="KW-0378">Hydrolase</keyword>
<feature type="domain" description="Helicase C-terminal" evidence="7">
    <location>
        <begin position="240"/>
        <end position="401"/>
    </location>
</feature>
<reference evidence="9 10" key="1">
    <citation type="submission" date="2011-07" db="EMBL/GenBank/DDBJ databases">
        <authorList>
            <person name="Coyne R."/>
            <person name="Brami D."/>
            <person name="Johnson J."/>
            <person name="Hostetler J."/>
            <person name="Hannick L."/>
            <person name="Clark T."/>
            <person name="Cassidy-Hanley D."/>
            <person name="Inman J."/>
        </authorList>
    </citation>
    <scope>NUCLEOTIDE SEQUENCE [LARGE SCALE GENOMIC DNA]</scope>
    <source>
        <strain evidence="9 10">G5</strain>
    </source>
</reference>
<dbReference type="InterPro" id="IPR027417">
    <property type="entry name" value="P-loop_NTPase"/>
</dbReference>
<evidence type="ECO:0000256" key="5">
    <source>
        <dbReference type="PROSITE-ProRule" id="PRU00552"/>
    </source>
</evidence>
<dbReference type="SMART" id="SM00490">
    <property type="entry name" value="HELICc"/>
    <property type="match status" value="1"/>
</dbReference>
<dbReference type="RefSeq" id="XP_004024261.1">
    <property type="nucleotide sequence ID" value="XM_004024212.1"/>
</dbReference>
<name>G0R553_ICHMU</name>
<dbReference type="PROSITE" id="PS51192">
    <property type="entry name" value="HELICASE_ATP_BIND_1"/>
    <property type="match status" value="1"/>
</dbReference>
<dbReference type="GO" id="GO:0005829">
    <property type="term" value="C:cytosol"/>
    <property type="evidence" value="ECO:0007669"/>
    <property type="project" value="TreeGrafter"/>
</dbReference>
<keyword evidence="3" id="KW-0347">Helicase</keyword>
<dbReference type="GO" id="GO:0016787">
    <property type="term" value="F:hydrolase activity"/>
    <property type="evidence" value="ECO:0007669"/>
    <property type="project" value="UniProtKB-KW"/>
</dbReference>
<evidence type="ECO:0000313" key="9">
    <source>
        <dbReference type="EMBL" id="EGR27377.1"/>
    </source>
</evidence>
<dbReference type="GO" id="GO:0003676">
    <property type="term" value="F:nucleic acid binding"/>
    <property type="evidence" value="ECO:0007669"/>
    <property type="project" value="InterPro"/>
</dbReference>
<evidence type="ECO:0000313" key="10">
    <source>
        <dbReference type="Proteomes" id="UP000008983"/>
    </source>
</evidence>
<evidence type="ECO:0000256" key="4">
    <source>
        <dbReference type="ARBA" id="ARBA00022840"/>
    </source>
</evidence>
<evidence type="ECO:0000259" key="6">
    <source>
        <dbReference type="PROSITE" id="PS51192"/>
    </source>
</evidence>
<organism evidence="9 10">
    <name type="scientific">Ichthyophthirius multifiliis</name>
    <name type="common">White spot disease agent</name>
    <name type="synonym">Ich</name>
    <dbReference type="NCBI Taxonomy" id="5932"/>
    <lineage>
        <taxon>Eukaryota</taxon>
        <taxon>Sar</taxon>
        <taxon>Alveolata</taxon>
        <taxon>Ciliophora</taxon>
        <taxon>Intramacronucleata</taxon>
        <taxon>Oligohymenophorea</taxon>
        <taxon>Hymenostomatida</taxon>
        <taxon>Ophryoglenina</taxon>
        <taxon>Ichthyophthirius</taxon>
    </lineage>
</organism>
<feature type="domain" description="Helicase ATP-binding" evidence="6">
    <location>
        <begin position="64"/>
        <end position="237"/>
    </location>
</feature>
<dbReference type="GO" id="GO:0003724">
    <property type="term" value="F:RNA helicase activity"/>
    <property type="evidence" value="ECO:0007669"/>
    <property type="project" value="InterPro"/>
</dbReference>
<dbReference type="Gene3D" id="3.40.50.300">
    <property type="entry name" value="P-loop containing nucleotide triphosphate hydrolases"/>
    <property type="match status" value="2"/>
</dbReference>
<dbReference type="PANTHER" id="PTHR47959:SF1">
    <property type="entry name" value="ATP-DEPENDENT RNA HELICASE DBPA"/>
    <property type="match status" value="1"/>
</dbReference>
<keyword evidence="4" id="KW-0067">ATP-binding</keyword>
<keyword evidence="10" id="KW-1185">Reference proteome</keyword>
<dbReference type="PROSITE" id="PS51195">
    <property type="entry name" value="Q_MOTIF"/>
    <property type="match status" value="1"/>
</dbReference>
<feature type="short sequence motif" description="Q motif" evidence="5">
    <location>
        <begin position="33"/>
        <end position="61"/>
    </location>
</feature>
<dbReference type="STRING" id="857967.G0R553"/>
<evidence type="ECO:0000259" key="8">
    <source>
        <dbReference type="PROSITE" id="PS51195"/>
    </source>
</evidence>
<feature type="domain" description="DEAD-box RNA helicase Q" evidence="8">
    <location>
        <begin position="33"/>
        <end position="61"/>
    </location>
</feature>
<dbReference type="Pfam" id="PF00270">
    <property type="entry name" value="DEAD"/>
    <property type="match status" value="1"/>
</dbReference>
<dbReference type="OrthoDB" id="10265785at2759"/>
<gene>
    <name evidence="9" type="ORF">IMG5_196470</name>
</gene>
<dbReference type="InterPro" id="IPR050079">
    <property type="entry name" value="DEAD_box_RNA_helicase"/>
</dbReference>
<dbReference type="eggNOG" id="KOG0329">
    <property type="taxonomic scope" value="Eukaryota"/>
</dbReference>
<dbReference type="InterPro" id="IPR001650">
    <property type="entry name" value="Helicase_C-like"/>
</dbReference>
<dbReference type="InterPro" id="IPR014014">
    <property type="entry name" value="RNA_helicase_DEAD_Q_motif"/>
</dbReference>
<dbReference type="SUPFAM" id="SSF52540">
    <property type="entry name" value="P-loop containing nucleoside triphosphate hydrolases"/>
    <property type="match status" value="2"/>
</dbReference>
<accession>G0R553</accession>
<dbReference type="Pfam" id="PF00271">
    <property type="entry name" value="Helicase_C"/>
    <property type="match status" value="1"/>
</dbReference>
<dbReference type="InParanoid" id="G0R553"/>
<dbReference type="OMA" id="YAHVEPK"/>
<keyword evidence="1" id="KW-0547">Nucleotide-binding</keyword>
<dbReference type="SMART" id="SM00487">
    <property type="entry name" value="DEXDc"/>
    <property type="match status" value="1"/>
</dbReference>
<proteinExistence type="predicted"/>
<dbReference type="EMBL" id="GL984361">
    <property type="protein sequence ID" value="EGR27377.1"/>
    <property type="molecule type" value="Genomic_DNA"/>
</dbReference>